<keyword evidence="3" id="KW-1185">Reference proteome</keyword>
<dbReference type="InParanoid" id="H6BY50"/>
<sequence>MPSQVKWITSRKSNGGNEPRIVKWHDNNPRRSEELTGAFGDSRRPCAWLCPVCEGEEKRFHNELPGFSSNFFSNTTTLTTGCLFLPKHWHGRFEVFSRCWPARAASCS</sequence>
<dbReference type="EMBL" id="JH226133">
    <property type="protein sequence ID" value="EHY57486.1"/>
    <property type="molecule type" value="Genomic_DNA"/>
</dbReference>
<organism evidence="2 3">
    <name type="scientific">Exophiala dermatitidis (strain ATCC 34100 / CBS 525.76 / NIH/UT8656)</name>
    <name type="common">Black yeast</name>
    <name type="synonym">Wangiella dermatitidis</name>
    <dbReference type="NCBI Taxonomy" id="858893"/>
    <lineage>
        <taxon>Eukaryota</taxon>
        <taxon>Fungi</taxon>
        <taxon>Dikarya</taxon>
        <taxon>Ascomycota</taxon>
        <taxon>Pezizomycotina</taxon>
        <taxon>Eurotiomycetes</taxon>
        <taxon>Chaetothyriomycetidae</taxon>
        <taxon>Chaetothyriales</taxon>
        <taxon>Herpotrichiellaceae</taxon>
        <taxon>Exophiala</taxon>
    </lineage>
</organism>
<accession>H6BY50</accession>
<dbReference type="VEuPathDB" id="FungiDB:HMPREF1120_05519"/>
<feature type="region of interest" description="Disordered" evidence="1">
    <location>
        <begin position="1"/>
        <end position="24"/>
    </location>
</feature>
<dbReference type="GeneID" id="20310158"/>
<dbReference type="Proteomes" id="UP000007304">
    <property type="component" value="Unassembled WGS sequence"/>
</dbReference>
<reference evidence="2" key="1">
    <citation type="submission" date="2011-07" db="EMBL/GenBank/DDBJ databases">
        <title>The Genome Sequence of Exophiala (Wangiella) dermatitidis NIH/UT8656.</title>
        <authorList>
            <consortium name="The Broad Institute Genome Sequencing Platform"/>
            <person name="Cuomo C."/>
            <person name="Wang Z."/>
            <person name="Hunicke-Smith S."/>
            <person name="Szanislo P.J."/>
            <person name="Earl A."/>
            <person name="Young S.K."/>
            <person name="Zeng Q."/>
            <person name="Gargeya S."/>
            <person name="Fitzgerald M."/>
            <person name="Haas B."/>
            <person name="Abouelleil A."/>
            <person name="Alvarado L."/>
            <person name="Arachchi H.M."/>
            <person name="Berlin A."/>
            <person name="Brown A."/>
            <person name="Chapman S.B."/>
            <person name="Chen Z."/>
            <person name="Dunbar C."/>
            <person name="Freedman E."/>
            <person name="Gearin G."/>
            <person name="Gellesch M."/>
            <person name="Goldberg J."/>
            <person name="Griggs A."/>
            <person name="Gujja S."/>
            <person name="Heiman D."/>
            <person name="Howarth C."/>
            <person name="Larson L."/>
            <person name="Lui A."/>
            <person name="MacDonald P.J.P."/>
            <person name="Montmayeur A."/>
            <person name="Murphy C."/>
            <person name="Neiman D."/>
            <person name="Pearson M."/>
            <person name="Priest M."/>
            <person name="Roberts A."/>
            <person name="Saif S."/>
            <person name="Shea T."/>
            <person name="Shenoy N."/>
            <person name="Sisk P."/>
            <person name="Stolte C."/>
            <person name="Sykes S."/>
            <person name="Wortman J."/>
            <person name="Nusbaum C."/>
            <person name="Birren B."/>
        </authorList>
    </citation>
    <scope>NUCLEOTIDE SEQUENCE</scope>
    <source>
        <strain evidence="2">NIH/UT8656</strain>
    </source>
</reference>
<gene>
    <name evidence="2" type="ORF">HMPREF1120_05519</name>
</gene>
<dbReference type="RefSeq" id="XP_009157947.1">
    <property type="nucleotide sequence ID" value="XM_009159699.1"/>
</dbReference>
<name>H6BY50_EXODN</name>
<dbReference type="AlphaFoldDB" id="H6BY50"/>
<protein>
    <submittedName>
        <fullName evidence="2">Uncharacterized protein</fullName>
    </submittedName>
</protein>
<proteinExistence type="predicted"/>
<dbReference type="HOGENOM" id="CLU_2196980_0_0_1"/>
<feature type="compositionally biased region" description="Polar residues" evidence="1">
    <location>
        <begin position="1"/>
        <end position="16"/>
    </location>
</feature>
<evidence type="ECO:0000256" key="1">
    <source>
        <dbReference type="SAM" id="MobiDB-lite"/>
    </source>
</evidence>
<evidence type="ECO:0000313" key="2">
    <source>
        <dbReference type="EMBL" id="EHY57486.1"/>
    </source>
</evidence>
<evidence type="ECO:0000313" key="3">
    <source>
        <dbReference type="Proteomes" id="UP000007304"/>
    </source>
</evidence>